<dbReference type="EMBL" id="JAAZON010000502">
    <property type="protein sequence ID" value="NMC63678.1"/>
    <property type="molecule type" value="Genomic_DNA"/>
</dbReference>
<proteinExistence type="predicted"/>
<reference evidence="1 2" key="1">
    <citation type="journal article" date="2020" name="Biotechnol. Biofuels">
        <title>New insights from the biogas microbiome by comprehensive genome-resolved metagenomics of nearly 1600 species originating from multiple anaerobic digesters.</title>
        <authorList>
            <person name="Campanaro S."/>
            <person name="Treu L."/>
            <person name="Rodriguez-R L.M."/>
            <person name="Kovalovszki A."/>
            <person name="Ziels R.M."/>
            <person name="Maus I."/>
            <person name="Zhu X."/>
            <person name="Kougias P.G."/>
            <person name="Basile A."/>
            <person name="Luo G."/>
            <person name="Schluter A."/>
            <person name="Konstantinidis K.T."/>
            <person name="Angelidaki I."/>
        </authorList>
    </citation>
    <scope>NUCLEOTIDE SEQUENCE [LARGE SCALE GENOMIC DNA]</scope>
    <source>
        <strain evidence="1">AS27yjCOA_65</strain>
    </source>
</reference>
<evidence type="ECO:0000313" key="1">
    <source>
        <dbReference type="EMBL" id="NMC63678.1"/>
    </source>
</evidence>
<comment type="caution">
    <text evidence="1">The sequence shown here is derived from an EMBL/GenBank/DDBJ whole genome shotgun (WGS) entry which is preliminary data.</text>
</comment>
<protein>
    <submittedName>
        <fullName evidence="1">Uncharacterized protein</fullName>
    </submittedName>
</protein>
<dbReference type="AlphaFoldDB" id="A0A7X9FTM9"/>
<gene>
    <name evidence="1" type="ORF">GYA55_11000</name>
</gene>
<evidence type="ECO:0000313" key="2">
    <source>
        <dbReference type="Proteomes" id="UP000524246"/>
    </source>
</evidence>
<accession>A0A7X9FTM9</accession>
<dbReference type="Proteomes" id="UP000524246">
    <property type="component" value="Unassembled WGS sequence"/>
</dbReference>
<sequence length="53" mass="5866">MDWNYATIKRLREAIPGLGCAAIPGEIRGQLQRPASAYQPGIRSPQLWMQAAI</sequence>
<name>A0A7X9FTM9_9DELT</name>
<organism evidence="1 2">
    <name type="scientific">SAR324 cluster bacterium</name>
    <dbReference type="NCBI Taxonomy" id="2024889"/>
    <lineage>
        <taxon>Bacteria</taxon>
        <taxon>Deltaproteobacteria</taxon>
        <taxon>SAR324 cluster</taxon>
    </lineage>
</organism>